<dbReference type="AlphaFoldDB" id="A0A7X5YFJ0"/>
<dbReference type="Gene3D" id="2.60.120.1440">
    <property type="match status" value="1"/>
</dbReference>
<dbReference type="Proteomes" id="UP001302374">
    <property type="component" value="Chromosome"/>
</dbReference>
<reference evidence="5 7" key="1">
    <citation type="submission" date="2019-09" db="EMBL/GenBank/DDBJ databases">
        <title>Butyricimonas paravirosa DSM 105722 (=214-4 = JCM 18677 = CCUG 65563).</title>
        <authorList>
            <person name="Le Roy T."/>
            <person name="Cani P.D."/>
        </authorList>
    </citation>
    <scope>NUCLEOTIDE SEQUENCE [LARGE SCALE GENOMIC DNA]</scope>
    <source>
        <strain evidence="5 7">DSM 105722</strain>
    </source>
</reference>
<keyword evidence="1" id="KW-0472">Membrane</keyword>
<evidence type="ECO:0000259" key="2">
    <source>
        <dbReference type="Pfam" id="PF04773"/>
    </source>
</evidence>
<gene>
    <name evidence="5" type="ORF">F1644_05700</name>
    <name evidence="4" type="ORF">GGR15_002529</name>
</gene>
<dbReference type="InterPro" id="IPR032508">
    <property type="entry name" value="FecR_C"/>
</dbReference>
<dbReference type="Gene3D" id="3.55.50.30">
    <property type="match status" value="1"/>
</dbReference>
<feature type="domain" description="FecR protein" evidence="2">
    <location>
        <begin position="182"/>
        <end position="273"/>
    </location>
</feature>
<feature type="domain" description="Protein FecR C-terminal" evidence="3">
    <location>
        <begin position="314"/>
        <end position="383"/>
    </location>
</feature>
<dbReference type="EMBL" id="CP043839">
    <property type="protein sequence ID" value="WOF11789.1"/>
    <property type="molecule type" value="Genomic_DNA"/>
</dbReference>
<dbReference type="GeneID" id="86890767"/>
<dbReference type="PANTHER" id="PTHR30273">
    <property type="entry name" value="PERIPLASMIC SIGNAL SENSOR AND SIGMA FACTOR ACTIVATOR FECR-RELATED"/>
    <property type="match status" value="1"/>
</dbReference>
<evidence type="ECO:0000313" key="5">
    <source>
        <dbReference type="EMBL" id="WOF11789.1"/>
    </source>
</evidence>
<name>A0A7X5YFJ0_9BACT</name>
<organism evidence="4 6">
    <name type="scientific">Butyricimonas paravirosa</name>
    <dbReference type="NCBI Taxonomy" id="1472417"/>
    <lineage>
        <taxon>Bacteria</taxon>
        <taxon>Pseudomonadati</taxon>
        <taxon>Bacteroidota</taxon>
        <taxon>Bacteroidia</taxon>
        <taxon>Bacteroidales</taxon>
        <taxon>Odoribacteraceae</taxon>
        <taxon>Butyricimonas</taxon>
    </lineage>
</organism>
<dbReference type="PIRSF" id="PIRSF018266">
    <property type="entry name" value="FecR"/>
    <property type="match status" value="1"/>
</dbReference>
<evidence type="ECO:0000313" key="6">
    <source>
        <dbReference type="Proteomes" id="UP000576368"/>
    </source>
</evidence>
<dbReference type="RefSeq" id="WP_118304750.1">
    <property type="nucleotide sequence ID" value="NZ_BMPA01000008.1"/>
</dbReference>
<accession>A0A7X5YFJ0</accession>
<evidence type="ECO:0000313" key="4">
    <source>
        <dbReference type="EMBL" id="NJC18901.1"/>
    </source>
</evidence>
<evidence type="ECO:0000313" key="7">
    <source>
        <dbReference type="Proteomes" id="UP001302374"/>
    </source>
</evidence>
<evidence type="ECO:0000256" key="1">
    <source>
        <dbReference type="SAM" id="Phobius"/>
    </source>
</evidence>
<keyword evidence="1" id="KW-1133">Transmembrane helix</keyword>
<dbReference type="FunFam" id="2.60.120.1440:FF:000001">
    <property type="entry name" value="Putative anti-sigma factor"/>
    <property type="match status" value="1"/>
</dbReference>
<evidence type="ECO:0000259" key="3">
    <source>
        <dbReference type="Pfam" id="PF16344"/>
    </source>
</evidence>
<dbReference type="InterPro" id="IPR006860">
    <property type="entry name" value="FecR"/>
</dbReference>
<keyword evidence="7" id="KW-1185">Reference proteome</keyword>
<dbReference type="PANTHER" id="PTHR30273:SF2">
    <property type="entry name" value="PROTEIN FECR"/>
    <property type="match status" value="1"/>
</dbReference>
<reference evidence="4 6" key="2">
    <citation type="submission" date="2020-03" db="EMBL/GenBank/DDBJ databases">
        <title>Genomic Encyclopedia of Type Strains, Phase IV (KMG-IV): sequencing the most valuable type-strain genomes for metagenomic binning, comparative biology and taxonomic classification.</title>
        <authorList>
            <person name="Goeker M."/>
        </authorList>
    </citation>
    <scope>NUCLEOTIDE SEQUENCE [LARGE SCALE GENOMIC DNA]</scope>
    <source>
        <strain evidence="4 6">DSM 105722</strain>
    </source>
</reference>
<protein>
    <submittedName>
        <fullName evidence="5">DUF4974 domain-containing protein</fullName>
    </submittedName>
    <submittedName>
        <fullName evidence="4">Ferric-dicitrate binding protein FerR (Iron transport regulator)</fullName>
    </submittedName>
</protein>
<dbReference type="Pfam" id="PF04773">
    <property type="entry name" value="FecR"/>
    <property type="match status" value="1"/>
</dbReference>
<dbReference type="Proteomes" id="UP000576368">
    <property type="component" value="Unassembled WGS sequence"/>
</dbReference>
<dbReference type="GO" id="GO:0016989">
    <property type="term" value="F:sigma factor antagonist activity"/>
    <property type="evidence" value="ECO:0007669"/>
    <property type="project" value="TreeGrafter"/>
</dbReference>
<dbReference type="InterPro" id="IPR012373">
    <property type="entry name" value="Ferrdict_sens_TM"/>
</dbReference>
<sequence length="386" mass="45248">MDERIEELLIKRVDGELSFEEEREIQLWIEESVEHERVYREFETVRKHLDVMRVEFHPDVQECLQIIKKRGKKRVRLIATWMRYVALWILGASVGGYLFWWNLEDEEKMYRFFAEGAVPRNERAYLVTAGGEKIVIDEGMRDTVLLGSEEKIVRIDSDKVLRYEGYKIDEVKENKMYELVIPRGGEYRVVLEDGTIVWLNSASSLKIPERFIGEERQVYLTGEAYFKVKRDSLRSFCVVTERAKVQVLGTEFNVSAYGDDRDVVTTLVNGMVRVELQKGEFVELKPGEQARTAGEDIEVRKVDVAFETSWITGKYSFDNVRLEELVRQVSRWYDVNISFEEEALKEVRFSGAVLKFRPLEDLIEMIEATSFVQFRVKDNSIIISKR</sequence>
<feature type="transmembrane region" description="Helical" evidence="1">
    <location>
        <begin position="78"/>
        <end position="101"/>
    </location>
</feature>
<keyword evidence="1" id="KW-0812">Transmembrane</keyword>
<dbReference type="EMBL" id="JAATLI010000008">
    <property type="protein sequence ID" value="NJC18901.1"/>
    <property type="molecule type" value="Genomic_DNA"/>
</dbReference>
<proteinExistence type="predicted"/>
<dbReference type="Pfam" id="PF16344">
    <property type="entry name" value="FecR_C"/>
    <property type="match status" value="1"/>
</dbReference>